<sequence length="692" mass="75206">MTDSVVVEGYARLREGKKWKTRWIVLRKPSPVADCLLLLVFKDKSEKAQGTKERASVTLEEICGLEAGQWYEGVTFTLFILCLNQAALLGFDSRDVLQVWDARLRYSLGEVHRFAVGVLPGTKLESGPATLHLCNNLLALARDLPPAIIGHWNLPDLRRYGPVPNGFVFEGGTRCGYWAGVFLLASADSEQISFLFDCIVRGISPTRGPFGLRPVLPDPSGSQTNYEEKLNHEAQELEKRLSMLSHGSSTASSTSYSPCVGGDDRSISGSSDTSDTSQSDCSIGSRLTIWAEPVANAPEVVNHVGGKVELLISEKAAGSRPVAKPPRQLQEIGRQSSSDSGIATGSHSSYSGSFSSYTGSLDNHSSGEDFGSVISLPPHLVQELSPCICPTVAGHEYQVPTSLRYLYDTPRSVRQETSESVMQNEPSSSSKDSLAPLGLTGESIKGNKANDEGQSEAPEKASSSLTNVPKTIVTICSVCGGFKGTSLKVTNSSLVPAIPADPSDDKASRRLHKWGKTFATKTFQEDFGPTGCTNSTDMPPVMKKLSSLLADLLSRQTEDKTPTPYESMSHFHVTPAEQLGNLQQEKRAVIYENCLKCRGEHCRLPPRIIPLKSFLNGNLSTSQTVPFGLNQQHEELNDQAHSDGPQTDEGKKQTPSTALKLEELRFKTSSTAFPLLDLFASFPSFHVNKMTY</sequence>
<dbReference type="PANTHER" id="PTHR21636:SF2">
    <property type="entry name" value="PROTEIN DOK-7"/>
    <property type="match status" value="1"/>
</dbReference>
<gene>
    <name evidence="3" type="primary">LOC114480465</name>
</gene>
<feature type="compositionally biased region" description="Low complexity" evidence="1">
    <location>
        <begin position="243"/>
        <end position="257"/>
    </location>
</feature>
<dbReference type="AlphaFoldDB" id="A0A8C5N6Z0"/>
<reference evidence="3" key="1">
    <citation type="submission" date="2020-06" db="EMBL/GenBank/DDBJ databases">
        <authorList>
            <consortium name="Wellcome Sanger Institute Data Sharing"/>
        </authorList>
    </citation>
    <scope>NUCLEOTIDE SEQUENCE [LARGE SCALE GENOMIC DNA]</scope>
</reference>
<feature type="domain" description="PH" evidence="2">
    <location>
        <begin position="4"/>
        <end position="109"/>
    </location>
</feature>
<proteinExistence type="predicted"/>
<dbReference type="InterPro" id="IPR037746">
    <property type="entry name" value="Dok-7"/>
</dbReference>
<dbReference type="Proteomes" id="UP000694680">
    <property type="component" value="Chromosome 18"/>
</dbReference>
<feature type="compositionally biased region" description="Polar residues" evidence="1">
    <location>
        <begin position="333"/>
        <end position="343"/>
    </location>
</feature>
<reference evidence="3" key="2">
    <citation type="submission" date="2025-08" db="UniProtKB">
        <authorList>
            <consortium name="Ensembl"/>
        </authorList>
    </citation>
    <scope>IDENTIFICATION</scope>
</reference>
<dbReference type="InterPro" id="IPR001849">
    <property type="entry name" value="PH_domain"/>
</dbReference>
<dbReference type="GO" id="GO:0019901">
    <property type="term" value="F:protein kinase binding"/>
    <property type="evidence" value="ECO:0007669"/>
    <property type="project" value="InterPro"/>
</dbReference>
<dbReference type="SUPFAM" id="SSF50729">
    <property type="entry name" value="PH domain-like"/>
    <property type="match status" value="2"/>
</dbReference>
<dbReference type="InterPro" id="IPR037748">
    <property type="entry name" value="Dok-7_PTB"/>
</dbReference>
<feature type="compositionally biased region" description="Low complexity" evidence="1">
    <location>
        <begin position="267"/>
        <end position="281"/>
    </location>
</feature>
<evidence type="ECO:0000313" key="4">
    <source>
        <dbReference type="Proteomes" id="UP000694680"/>
    </source>
</evidence>
<dbReference type="Ensembl" id="ENSGWIT00000036497.1">
    <property type="protein sequence ID" value="ENSGWIP00000033517.1"/>
    <property type="gene ID" value="ENSGWIG00000017263.1"/>
</dbReference>
<reference evidence="3" key="3">
    <citation type="submission" date="2025-09" db="UniProtKB">
        <authorList>
            <consortium name="Ensembl"/>
        </authorList>
    </citation>
    <scope>IDENTIFICATION</scope>
</reference>
<feature type="region of interest" description="Disordered" evidence="1">
    <location>
        <begin position="243"/>
        <end position="281"/>
    </location>
</feature>
<evidence type="ECO:0000313" key="3">
    <source>
        <dbReference type="Ensembl" id="ENSGWIP00000033517.1"/>
    </source>
</evidence>
<feature type="region of interest" description="Disordered" evidence="1">
    <location>
        <begin position="414"/>
        <end position="464"/>
    </location>
</feature>
<feature type="region of interest" description="Disordered" evidence="1">
    <location>
        <begin position="316"/>
        <end position="362"/>
    </location>
</feature>
<evidence type="ECO:0000256" key="1">
    <source>
        <dbReference type="SAM" id="MobiDB-lite"/>
    </source>
</evidence>
<dbReference type="Gene3D" id="2.30.29.30">
    <property type="entry name" value="Pleckstrin-homology domain (PH domain)/Phosphotyrosine-binding domain (PTB)"/>
    <property type="match status" value="2"/>
</dbReference>
<protein>
    <submittedName>
        <fullName evidence="3">Protein Dok-7-like</fullName>
    </submittedName>
</protein>
<dbReference type="InterPro" id="IPR011993">
    <property type="entry name" value="PH-like_dom_sf"/>
</dbReference>
<dbReference type="SMART" id="SM01244">
    <property type="entry name" value="IRS"/>
    <property type="match status" value="1"/>
</dbReference>
<dbReference type="GO" id="GO:0007528">
    <property type="term" value="P:neuromuscular junction development"/>
    <property type="evidence" value="ECO:0007669"/>
    <property type="project" value="TreeGrafter"/>
</dbReference>
<dbReference type="CDD" id="cd13165">
    <property type="entry name" value="PTB_DOK7"/>
    <property type="match status" value="1"/>
</dbReference>
<feature type="compositionally biased region" description="Low complexity" evidence="1">
    <location>
        <begin position="344"/>
        <end position="360"/>
    </location>
</feature>
<organism evidence="3 4">
    <name type="scientific">Gouania willdenowi</name>
    <name type="common">Blunt-snouted clingfish</name>
    <name type="synonym">Lepadogaster willdenowi</name>
    <dbReference type="NCBI Taxonomy" id="441366"/>
    <lineage>
        <taxon>Eukaryota</taxon>
        <taxon>Metazoa</taxon>
        <taxon>Chordata</taxon>
        <taxon>Craniata</taxon>
        <taxon>Vertebrata</taxon>
        <taxon>Euteleostomi</taxon>
        <taxon>Actinopterygii</taxon>
        <taxon>Neopterygii</taxon>
        <taxon>Teleostei</taxon>
        <taxon>Neoteleostei</taxon>
        <taxon>Acanthomorphata</taxon>
        <taxon>Ovalentaria</taxon>
        <taxon>Blenniimorphae</taxon>
        <taxon>Blenniiformes</taxon>
        <taxon>Gobiesocoidei</taxon>
        <taxon>Gobiesocidae</taxon>
        <taxon>Gobiesocinae</taxon>
        <taxon>Gouania</taxon>
    </lineage>
</organism>
<dbReference type="PANTHER" id="PTHR21636">
    <property type="entry name" value="PROTEIN DOK-7"/>
    <property type="match status" value="1"/>
</dbReference>
<accession>A0A8C5N6Z0</accession>
<name>A0A8C5N6Z0_GOUWI</name>
<dbReference type="PROSITE" id="PS50003">
    <property type="entry name" value="PH_DOMAIN"/>
    <property type="match status" value="1"/>
</dbReference>
<evidence type="ECO:0000259" key="2">
    <source>
        <dbReference type="PROSITE" id="PS50003"/>
    </source>
</evidence>
<keyword evidence="4" id="KW-1185">Reference proteome</keyword>
<feature type="compositionally biased region" description="Polar residues" evidence="1">
    <location>
        <begin position="418"/>
        <end position="432"/>
    </location>
</feature>